<keyword evidence="7" id="KW-0804">Transcription</keyword>
<feature type="domain" description="Nuclear receptor" evidence="11">
    <location>
        <begin position="374"/>
        <end position="449"/>
    </location>
</feature>
<feature type="region of interest" description="Disordered" evidence="10">
    <location>
        <begin position="628"/>
        <end position="684"/>
    </location>
</feature>
<keyword evidence="9" id="KW-0539">Nucleus</keyword>
<proteinExistence type="predicted"/>
<gene>
    <name evidence="13" type="primary">107361699</name>
</gene>
<dbReference type="GO" id="GO:0006357">
    <property type="term" value="P:regulation of transcription by RNA polymerase II"/>
    <property type="evidence" value="ECO:0007669"/>
    <property type="project" value="UniProtKB-ARBA"/>
</dbReference>
<evidence type="ECO:0000259" key="11">
    <source>
        <dbReference type="PROSITE" id="PS51030"/>
    </source>
</evidence>
<feature type="compositionally biased region" description="Low complexity" evidence="10">
    <location>
        <begin position="142"/>
        <end position="179"/>
    </location>
</feature>
<dbReference type="InterPro" id="IPR050200">
    <property type="entry name" value="Nuclear_hormone_rcpt_NR3"/>
</dbReference>
<dbReference type="InterPro" id="IPR001628">
    <property type="entry name" value="Znf_hrmn_rcpt"/>
</dbReference>
<feature type="compositionally biased region" description="Polar residues" evidence="10">
    <location>
        <begin position="571"/>
        <end position="585"/>
    </location>
</feature>
<dbReference type="Proteomes" id="UP000015104">
    <property type="component" value="Unassembled WGS sequence"/>
</dbReference>
<reference evidence="14" key="1">
    <citation type="submission" date="2011-08" db="EMBL/GenBank/DDBJ databases">
        <authorList>
            <person name="Rombauts S."/>
        </authorList>
    </citation>
    <scope>NUCLEOTIDE SEQUENCE</scope>
    <source>
        <strain evidence="14">London</strain>
    </source>
</reference>
<sequence length="1062" mass="114564">MMSLFQDLKLKRRKTSVQCVASSVTSSFVGSTGHGLLQASGIIPVSLGAVVGSTTSSSLSARRSNSSSSSTSSTSSSTNSSPFDLDLEGCLDLTTKPKATSGSSVKKSHLSCGLPPTPLIMGDLPGQGSGKTMLWTIMNKGSPPSSTGMTSSSSPPSSSPPSITSSPPSSQISSSSPTSCEPNGSGEGSIVNGSSNGSSRDHHSLHHHSSINSYGSLVPYNFSANNDTNGSDVGSNGRENGNVRGDRSNNNTCNGSTNGNCTSNGNHSTNDHLHRINHPHFLVHPSSSSPSHHHSLSSLATSLANSPSSTGHLLGHLPSSSLPLALPSSSSSSTSSPPSSGLLCTSNSVAAAAAAAAAMGNLISSTPTSSSSSDMKCMICDDKATGLHYGIITCEGCKGFFKRTVQNKRVYVCVAEGQCAITKQQRNRCQYCRFQKCLRQGMVLAAVREDRMPGGRNSGAVYNLYKVKYKKHKKQANGSGPNGNSSSVSSMNTNGNSNGNASMVNGTINGKTSTSPSSSSSSSPSSLSNGLSTHNGNGSLSIALGQTSLNSTNGTNGRGSGPGNDSGSNSMFISSLGSTANSTGSHGCPPSPLNSPSSNMNILKSALTSPYPINNHHLHHHHLVINNNNTNHHLNHHLNGGNNSSNNNSSNPNSHGMSNGNSNHSLFDGSTNHTTNNSLSHNNNNNNNYDLVLVDCNSSRSKNSFEMRDHHLLSSVRKELSSKEIHEIILELIQVDDFNEVMEDVNFVNHELDDEEEMKIKNEEEDEGVEEDEELDDREENRSKVKKLIMTIGSRTIDGKNKQELTLNDKLCSIGDSIVYKLVQWTKKLPFYDSLPVQSHTMLLTHKWHSLLVLTFCAYQILKESNSNNNGYSSTVLSHGLNGNGHHNGKRYDDDDFGDDEDEDDRIYEESDEELQREMRLSMQKLINCLDKIVQRRTRREEDNLTLDSLEKESRLLIEYLCKVKLYLKSINLKMEEYVLLKVIIMTMMTSEKRQELLSEREAAGLDIIERINCKYLNVLSCYSSPSRYKMILRSIHLIEKCATILLDSKMFYVPFLLTSNI</sequence>
<dbReference type="AlphaFoldDB" id="T1K858"/>
<evidence type="ECO:0000259" key="12">
    <source>
        <dbReference type="PROSITE" id="PS51843"/>
    </source>
</evidence>
<keyword evidence="5" id="KW-0805">Transcription regulation</keyword>
<evidence type="ECO:0000256" key="3">
    <source>
        <dbReference type="ARBA" id="ARBA00022771"/>
    </source>
</evidence>
<evidence type="ECO:0000256" key="6">
    <source>
        <dbReference type="ARBA" id="ARBA00023125"/>
    </source>
</evidence>
<feature type="region of interest" description="Disordered" evidence="10">
    <location>
        <begin position="883"/>
        <end position="903"/>
    </location>
</feature>
<evidence type="ECO:0000256" key="5">
    <source>
        <dbReference type="ARBA" id="ARBA00023015"/>
    </source>
</evidence>
<evidence type="ECO:0000256" key="9">
    <source>
        <dbReference type="ARBA" id="ARBA00023242"/>
    </source>
</evidence>
<feature type="compositionally biased region" description="Low complexity" evidence="10">
    <location>
        <begin position="188"/>
        <end position="198"/>
    </location>
</feature>
<evidence type="ECO:0000256" key="7">
    <source>
        <dbReference type="ARBA" id="ARBA00023163"/>
    </source>
</evidence>
<feature type="compositionally biased region" description="Acidic residues" evidence="10">
    <location>
        <begin position="894"/>
        <end position="903"/>
    </location>
</feature>
<organism evidence="13 14">
    <name type="scientific">Tetranychus urticae</name>
    <name type="common">Two-spotted spider mite</name>
    <dbReference type="NCBI Taxonomy" id="32264"/>
    <lineage>
        <taxon>Eukaryota</taxon>
        <taxon>Metazoa</taxon>
        <taxon>Ecdysozoa</taxon>
        <taxon>Arthropoda</taxon>
        <taxon>Chelicerata</taxon>
        <taxon>Arachnida</taxon>
        <taxon>Acari</taxon>
        <taxon>Acariformes</taxon>
        <taxon>Trombidiformes</taxon>
        <taxon>Prostigmata</taxon>
        <taxon>Eleutherengona</taxon>
        <taxon>Raphignathae</taxon>
        <taxon>Tetranychoidea</taxon>
        <taxon>Tetranychidae</taxon>
        <taxon>Tetranychus</taxon>
    </lineage>
</organism>
<name>T1K858_TETUR</name>
<evidence type="ECO:0000256" key="8">
    <source>
        <dbReference type="ARBA" id="ARBA00023170"/>
    </source>
</evidence>
<feature type="domain" description="NR LBD" evidence="12">
    <location>
        <begin position="764"/>
        <end position="1062"/>
    </location>
</feature>
<evidence type="ECO:0000256" key="4">
    <source>
        <dbReference type="ARBA" id="ARBA00022833"/>
    </source>
</evidence>
<feature type="compositionally biased region" description="Low complexity" evidence="10">
    <location>
        <begin position="477"/>
        <end position="502"/>
    </location>
</feature>
<evidence type="ECO:0000256" key="2">
    <source>
        <dbReference type="ARBA" id="ARBA00022723"/>
    </source>
</evidence>
<dbReference type="EnsemblMetazoa" id="tetur07g00140.1">
    <property type="protein sequence ID" value="tetur07g00140.1"/>
    <property type="gene ID" value="tetur07g00140"/>
</dbReference>
<dbReference type="PROSITE" id="PS51843">
    <property type="entry name" value="NR_LBD"/>
    <property type="match status" value="1"/>
</dbReference>
<evidence type="ECO:0000256" key="10">
    <source>
        <dbReference type="SAM" id="MobiDB-lite"/>
    </source>
</evidence>
<dbReference type="InterPro" id="IPR013088">
    <property type="entry name" value="Znf_NHR/GATA"/>
</dbReference>
<feature type="region of interest" description="Disordered" evidence="10">
    <location>
        <begin position="472"/>
        <end position="601"/>
    </location>
</feature>
<feature type="compositionally biased region" description="Low complexity" evidence="10">
    <location>
        <begin position="509"/>
        <end position="532"/>
    </location>
</feature>
<feature type="region of interest" description="Disordered" evidence="10">
    <location>
        <begin position="756"/>
        <end position="781"/>
    </location>
</feature>
<dbReference type="SUPFAM" id="SSF48508">
    <property type="entry name" value="Nuclear receptor ligand-binding domain"/>
    <property type="match status" value="1"/>
</dbReference>
<dbReference type="CDD" id="cd07168">
    <property type="entry name" value="NR_DBD_DHR4_like"/>
    <property type="match status" value="1"/>
</dbReference>
<feature type="compositionally biased region" description="Low complexity" evidence="10">
    <location>
        <begin position="248"/>
        <end position="258"/>
    </location>
</feature>
<dbReference type="FunFam" id="3.30.50.10:FF:000006">
    <property type="entry name" value="Nuclear receptor subfamily 5 group A member"/>
    <property type="match status" value="1"/>
</dbReference>
<dbReference type="InterPro" id="IPR000536">
    <property type="entry name" value="Nucl_hrmn_rcpt_lig-bd"/>
</dbReference>
<dbReference type="PROSITE" id="PS00031">
    <property type="entry name" value="NUCLEAR_REC_DBD_1"/>
    <property type="match status" value="1"/>
</dbReference>
<feature type="compositionally biased region" description="Polar residues" evidence="10">
    <location>
        <begin position="225"/>
        <end position="239"/>
    </location>
</feature>
<feature type="compositionally biased region" description="Low complexity" evidence="10">
    <location>
        <begin position="56"/>
        <end position="81"/>
    </location>
</feature>
<evidence type="ECO:0000256" key="1">
    <source>
        <dbReference type="ARBA" id="ARBA00004123"/>
    </source>
</evidence>
<dbReference type="HOGENOM" id="CLU_289079_0_0_1"/>
<feature type="region of interest" description="Disordered" evidence="10">
    <location>
        <begin position="98"/>
        <end position="210"/>
    </location>
</feature>
<keyword evidence="8" id="KW-0675">Receptor</keyword>
<dbReference type="SUPFAM" id="SSF57716">
    <property type="entry name" value="Glucocorticoid receptor-like (DNA-binding domain)"/>
    <property type="match status" value="1"/>
</dbReference>
<feature type="compositionally biased region" description="Acidic residues" evidence="10">
    <location>
        <begin position="756"/>
        <end position="778"/>
    </location>
</feature>
<dbReference type="eggNOG" id="KOG3575">
    <property type="taxonomic scope" value="Eukaryota"/>
</dbReference>
<dbReference type="InterPro" id="IPR001723">
    <property type="entry name" value="Nuclear_hrmn_rcpt"/>
</dbReference>
<keyword evidence="2" id="KW-0479">Metal-binding</keyword>
<accession>T1K858</accession>
<dbReference type="OrthoDB" id="10006908at2759"/>
<evidence type="ECO:0008006" key="15">
    <source>
        <dbReference type="Google" id="ProtNLM"/>
    </source>
</evidence>
<protein>
    <recommendedName>
        <fullName evidence="15">Nuclear receptor domain-containing protein</fullName>
    </recommendedName>
</protein>
<dbReference type="SMART" id="SM00399">
    <property type="entry name" value="ZnF_C4"/>
    <property type="match status" value="1"/>
</dbReference>
<evidence type="ECO:0000313" key="14">
    <source>
        <dbReference type="Proteomes" id="UP000015104"/>
    </source>
</evidence>
<dbReference type="STRING" id="32264.T1K858"/>
<comment type="subcellular location">
    <subcellularLocation>
        <location evidence="1">Nucleus</location>
    </subcellularLocation>
</comment>
<dbReference type="Gene3D" id="3.30.50.10">
    <property type="entry name" value="Erythroid Transcription Factor GATA-1, subunit A"/>
    <property type="match status" value="1"/>
</dbReference>
<keyword evidence="4" id="KW-0862">Zinc</keyword>
<dbReference type="PROSITE" id="PS51030">
    <property type="entry name" value="NUCLEAR_REC_DBD_2"/>
    <property type="match status" value="1"/>
</dbReference>
<dbReference type="InterPro" id="IPR035500">
    <property type="entry name" value="NHR-like_dom_sf"/>
</dbReference>
<feature type="region of interest" description="Disordered" evidence="10">
    <location>
        <begin position="280"/>
        <end position="316"/>
    </location>
</feature>
<dbReference type="GO" id="GO:0043565">
    <property type="term" value="F:sequence-specific DNA binding"/>
    <property type="evidence" value="ECO:0007669"/>
    <property type="project" value="InterPro"/>
</dbReference>
<dbReference type="KEGG" id="tut:107361699"/>
<dbReference type="EMBL" id="CAEY01001871">
    <property type="status" value="NOT_ANNOTATED_CDS"/>
    <property type="molecule type" value="Genomic_DNA"/>
</dbReference>
<dbReference type="PANTHER" id="PTHR48092">
    <property type="entry name" value="KNIRPS-RELATED PROTEIN-RELATED"/>
    <property type="match status" value="1"/>
</dbReference>
<keyword evidence="14" id="KW-1185">Reference proteome</keyword>
<evidence type="ECO:0000313" key="13">
    <source>
        <dbReference type="EnsemblMetazoa" id="tetur07g00140.1"/>
    </source>
</evidence>
<dbReference type="OMA" id="LWTIMNK"/>
<feature type="compositionally biased region" description="Low complexity" evidence="10">
    <location>
        <begin position="545"/>
        <end position="555"/>
    </location>
</feature>
<keyword evidence="6" id="KW-0238">DNA-binding</keyword>
<dbReference type="Pfam" id="PF00105">
    <property type="entry name" value="zf-C4"/>
    <property type="match status" value="1"/>
</dbReference>
<keyword evidence="3" id="KW-0863">Zinc-finger</keyword>
<feature type="region of interest" description="Disordered" evidence="10">
    <location>
        <begin position="56"/>
        <end position="82"/>
    </location>
</feature>
<dbReference type="SMART" id="SM00430">
    <property type="entry name" value="HOLI"/>
    <property type="match status" value="1"/>
</dbReference>
<feature type="region of interest" description="Disordered" evidence="10">
    <location>
        <begin position="225"/>
        <end position="258"/>
    </location>
</feature>
<dbReference type="Gene3D" id="1.10.565.10">
    <property type="entry name" value="Retinoid X Receptor"/>
    <property type="match status" value="1"/>
</dbReference>
<dbReference type="GO" id="GO:0003700">
    <property type="term" value="F:DNA-binding transcription factor activity"/>
    <property type="evidence" value="ECO:0007669"/>
    <property type="project" value="InterPro"/>
</dbReference>
<reference evidence="13" key="2">
    <citation type="submission" date="2015-06" db="UniProtKB">
        <authorList>
            <consortium name="EnsemblMetazoa"/>
        </authorList>
    </citation>
    <scope>IDENTIFICATION</scope>
</reference>
<dbReference type="PRINTS" id="PR00398">
    <property type="entry name" value="STRDHORMONER"/>
</dbReference>
<dbReference type="GO" id="GO:0005634">
    <property type="term" value="C:nucleus"/>
    <property type="evidence" value="ECO:0007669"/>
    <property type="project" value="UniProtKB-SubCell"/>
</dbReference>
<dbReference type="GO" id="GO:0008270">
    <property type="term" value="F:zinc ion binding"/>
    <property type="evidence" value="ECO:0007669"/>
    <property type="project" value="UniProtKB-KW"/>
</dbReference>
<dbReference type="PRINTS" id="PR00047">
    <property type="entry name" value="STROIDFINGER"/>
</dbReference>